<dbReference type="AlphaFoldDB" id="A0A317C9Y2"/>
<evidence type="ECO:0000259" key="1">
    <source>
        <dbReference type="Pfam" id="PF13480"/>
    </source>
</evidence>
<dbReference type="Proteomes" id="UP000245506">
    <property type="component" value="Unassembled WGS sequence"/>
</dbReference>
<feature type="domain" description="BioF2-like acetyltransferase" evidence="1">
    <location>
        <begin position="187"/>
        <end position="332"/>
    </location>
</feature>
<reference evidence="2 3" key="1">
    <citation type="submission" date="2018-05" db="EMBL/GenBank/DDBJ databases">
        <title>Leucothrix arctica sp. nov., isolated from Arctic seawater.</title>
        <authorList>
            <person name="Choi A."/>
            <person name="Baek K."/>
        </authorList>
    </citation>
    <scope>NUCLEOTIDE SEQUENCE [LARGE SCALE GENOMIC DNA]</scope>
    <source>
        <strain evidence="2 3">IMCC9719</strain>
    </source>
</reference>
<comment type="caution">
    <text evidence="2">The sequence shown here is derived from an EMBL/GenBank/DDBJ whole genome shotgun (WGS) entry which is preliminary data.</text>
</comment>
<proteinExistence type="predicted"/>
<evidence type="ECO:0000313" key="2">
    <source>
        <dbReference type="EMBL" id="PWQ95189.1"/>
    </source>
</evidence>
<evidence type="ECO:0000313" key="3">
    <source>
        <dbReference type="Proteomes" id="UP000245506"/>
    </source>
</evidence>
<sequence>MHNLTVSLVNDIDTFRSMRQQWNELNDTSDKGTLFSSWEWLFSWWEVYQHDAKRSLHILCCYQDDTLVGIAPFQILNHPTRYFPCSKQLMLLGTGETDGGLVLTEYLDLIIMAEDASPVIGAFTHSLMQQQKLWQAASFPQILADSHLEHLFSGQNLSIKAVKKEYGFRTLINLPDTYKDYLMSLKKKKRNNITRMLTRLETEQEYNIENLSDGLDADVALDAVADLNRARRSDMKQDSAFHYPKFEAFHRLVVKRLLPLNKVEIRVLRIKDEPVAALYSLIDKGILHAYQCGFEAELGHRYALQTMMITQEISHCIDNPELDHFNFMFSEDENSYKLSYSAYTEAMYNLEFFPNNRRTQLHQYVHGPLKQKVKSLLGRGKA</sequence>
<dbReference type="OrthoDB" id="9808976at2"/>
<dbReference type="EMBL" id="QGKL01000035">
    <property type="protein sequence ID" value="PWQ95189.1"/>
    <property type="molecule type" value="Genomic_DNA"/>
</dbReference>
<dbReference type="SUPFAM" id="SSF55729">
    <property type="entry name" value="Acyl-CoA N-acyltransferases (Nat)"/>
    <property type="match status" value="1"/>
</dbReference>
<dbReference type="InterPro" id="IPR038740">
    <property type="entry name" value="BioF2-like_GNAT_dom"/>
</dbReference>
<protein>
    <recommendedName>
        <fullName evidence="1">BioF2-like acetyltransferase domain-containing protein</fullName>
    </recommendedName>
</protein>
<accession>A0A317C9Y2</accession>
<dbReference type="Gene3D" id="3.40.630.30">
    <property type="match status" value="1"/>
</dbReference>
<dbReference type="RefSeq" id="WP_109823801.1">
    <property type="nucleotide sequence ID" value="NZ_QGKL01000035.1"/>
</dbReference>
<keyword evidence="3" id="KW-1185">Reference proteome</keyword>
<dbReference type="Pfam" id="PF13480">
    <property type="entry name" value="Acetyltransf_6"/>
    <property type="match status" value="1"/>
</dbReference>
<dbReference type="InterPro" id="IPR016181">
    <property type="entry name" value="Acyl_CoA_acyltransferase"/>
</dbReference>
<name>A0A317C9Y2_9GAMM</name>
<gene>
    <name evidence="2" type="ORF">DKT75_12630</name>
</gene>
<organism evidence="2 3">
    <name type="scientific">Leucothrix arctica</name>
    <dbReference type="NCBI Taxonomy" id="1481894"/>
    <lineage>
        <taxon>Bacteria</taxon>
        <taxon>Pseudomonadati</taxon>
        <taxon>Pseudomonadota</taxon>
        <taxon>Gammaproteobacteria</taxon>
        <taxon>Thiotrichales</taxon>
        <taxon>Thiotrichaceae</taxon>
        <taxon>Leucothrix</taxon>
    </lineage>
</organism>